<comment type="catalytic activity">
    <reaction evidence="1">
        <text>Thiol-dependent hydrolysis of ester, thioester, amide, peptide and isopeptide bonds formed by the C-terminal Gly of ubiquitin (a 76-residue protein attached to proteins as an intracellular targeting signal).</text>
        <dbReference type="EC" id="3.4.19.12"/>
    </reaction>
</comment>
<dbReference type="SUPFAM" id="SSF54001">
    <property type="entry name" value="Cysteine proteinases"/>
    <property type="match status" value="1"/>
</dbReference>
<organism evidence="9 10">
    <name type="scientific">Ridgeia piscesae</name>
    <name type="common">Tubeworm</name>
    <dbReference type="NCBI Taxonomy" id="27915"/>
    <lineage>
        <taxon>Eukaryota</taxon>
        <taxon>Metazoa</taxon>
        <taxon>Spiralia</taxon>
        <taxon>Lophotrochozoa</taxon>
        <taxon>Annelida</taxon>
        <taxon>Polychaeta</taxon>
        <taxon>Sedentaria</taxon>
        <taxon>Canalipalpata</taxon>
        <taxon>Sabellida</taxon>
        <taxon>Siboglinidae</taxon>
        <taxon>Ridgeia</taxon>
    </lineage>
</organism>
<dbReference type="InterPro" id="IPR038765">
    <property type="entry name" value="Papain-like_cys_pep_sf"/>
</dbReference>
<gene>
    <name evidence="9" type="ORF">NP493_1159g00003</name>
</gene>
<dbReference type="Pfam" id="PF01088">
    <property type="entry name" value="Peptidase_C12"/>
    <property type="match status" value="1"/>
</dbReference>
<name>A0AAD9KG90_RIDPI</name>
<evidence type="ECO:0000256" key="5">
    <source>
        <dbReference type="ARBA" id="ARBA00022801"/>
    </source>
</evidence>
<dbReference type="GO" id="GO:0006511">
    <property type="term" value="P:ubiquitin-dependent protein catabolic process"/>
    <property type="evidence" value="ECO:0007669"/>
    <property type="project" value="InterPro"/>
</dbReference>
<dbReference type="InterPro" id="IPR001578">
    <property type="entry name" value="Peptidase_C12_UCH"/>
</dbReference>
<keyword evidence="3" id="KW-0645">Protease</keyword>
<dbReference type="EMBL" id="JAODUO010001166">
    <property type="protein sequence ID" value="KAK2169948.1"/>
    <property type="molecule type" value="Genomic_DNA"/>
</dbReference>
<evidence type="ECO:0000259" key="8">
    <source>
        <dbReference type="PROSITE" id="PS52048"/>
    </source>
</evidence>
<evidence type="ECO:0000256" key="7">
    <source>
        <dbReference type="PROSITE-ProRule" id="PRU01393"/>
    </source>
</evidence>
<keyword evidence="10" id="KW-1185">Reference proteome</keyword>
<evidence type="ECO:0000313" key="10">
    <source>
        <dbReference type="Proteomes" id="UP001209878"/>
    </source>
</evidence>
<evidence type="ECO:0000256" key="3">
    <source>
        <dbReference type="ARBA" id="ARBA00022670"/>
    </source>
</evidence>
<accession>A0AAD9KG90</accession>
<reference evidence="9" key="1">
    <citation type="journal article" date="2023" name="Mol. Biol. Evol.">
        <title>Third-Generation Sequencing Reveals the Adaptive Role of the Epigenome in Three Deep-Sea Polychaetes.</title>
        <authorList>
            <person name="Perez M."/>
            <person name="Aroh O."/>
            <person name="Sun Y."/>
            <person name="Lan Y."/>
            <person name="Juniper S.K."/>
            <person name="Young C.R."/>
            <person name="Angers B."/>
            <person name="Qian P.Y."/>
        </authorList>
    </citation>
    <scope>NUCLEOTIDE SEQUENCE</scope>
    <source>
        <strain evidence="9">R07B-5</strain>
    </source>
</reference>
<keyword evidence="5" id="KW-0378">Hydrolase</keyword>
<comment type="caution">
    <text evidence="7">Lacks conserved residue(s) required for the propagation of feature annotation.</text>
</comment>
<dbReference type="GO" id="GO:0004843">
    <property type="term" value="F:cysteine-type deubiquitinase activity"/>
    <property type="evidence" value="ECO:0007669"/>
    <property type="project" value="UniProtKB-EC"/>
</dbReference>
<comment type="caution">
    <text evidence="9">The sequence shown here is derived from an EMBL/GenBank/DDBJ whole genome shotgun (WGS) entry which is preliminary data.</text>
</comment>
<sequence>MVPRYLPEAGRENANVAFWRMLQAFSEAHESSAQEGQTEAPDRDKKIDLHFVAFIEHGGKLYEMGK</sequence>
<evidence type="ECO:0000313" key="9">
    <source>
        <dbReference type="EMBL" id="KAK2169948.1"/>
    </source>
</evidence>
<protein>
    <recommendedName>
        <fullName evidence="2">ubiquitinyl hydrolase 1</fullName>
        <ecNumber evidence="2">3.4.19.12</ecNumber>
    </recommendedName>
</protein>
<dbReference type="Gene3D" id="3.40.532.10">
    <property type="entry name" value="Peptidase C12, ubiquitin carboxyl-terminal hydrolase"/>
    <property type="match status" value="1"/>
</dbReference>
<evidence type="ECO:0000256" key="4">
    <source>
        <dbReference type="ARBA" id="ARBA00022786"/>
    </source>
</evidence>
<dbReference type="Proteomes" id="UP001209878">
    <property type="component" value="Unassembled WGS sequence"/>
</dbReference>
<feature type="domain" description="UCH catalytic" evidence="8">
    <location>
        <begin position="1"/>
        <end position="66"/>
    </location>
</feature>
<keyword evidence="6" id="KW-0788">Thiol protease</keyword>
<proteinExistence type="inferred from homology"/>
<dbReference type="EC" id="3.4.19.12" evidence="2"/>
<comment type="similarity">
    <text evidence="7">Belongs to the peptidase C12 family.</text>
</comment>
<dbReference type="AlphaFoldDB" id="A0AAD9KG90"/>
<evidence type="ECO:0000256" key="1">
    <source>
        <dbReference type="ARBA" id="ARBA00000707"/>
    </source>
</evidence>
<evidence type="ECO:0000256" key="2">
    <source>
        <dbReference type="ARBA" id="ARBA00012759"/>
    </source>
</evidence>
<evidence type="ECO:0000256" key="6">
    <source>
        <dbReference type="ARBA" id="ARBA00022807"/>
    </source>
</evidence>
<keyword evidence="4" id="KW-0833">Ubl conjugation pathway</keyword>
<dbReference type="PROSITE" id="PS52048">
    <property type="entry name" value="UCH_DOMAIN"/>
    <property type="match status" value="1"/>
</dbReference>
<dbReference type="InterPro" id="IPR036959">
    <property type="entry name" value="Peptidase_C12_UCH_sf"/>
</dbReference>